<dbReference type="EMBL" id="CAJNIZ010039535">
    <property type="protein sequence ID" value="CAE7591260.1"/>
    <property type="molecule type" value="Genomic_DNA"/>
</dbReference>
<reference evidence="7" key="1">
    <citation type="submission" date="2021-02" db="EMBL/GenBank/DDBJ databases">
        <authorList>
            <person name="Dougan E. K."/>
            <person name="Rhodes N."/>
            <person name="Thang M."/>
            <person name="Chan C."/>
        </authorList>
    </citation>
    <scope>NUCLEOTIDE SEQUENCE</scope>
</reference>
<keyword evidence="8" id="KW-1185">Reference proteome</keyword>
<evidence type="ECO:0000313" key="8">
    <source>
        <dbReference type="Proteomes" id="UP000649617"/>
    </source>
</evidence>
<dbReference type="PROSITE" id="PS50011">
    <property type="entry name" value="PROTEIN_KINASE_DOM"/>
    <property type="match status" value="1"/>
</dbReference>
<comment type="caution">
    <text evidence="7">The sequence shown here is derived from an EMBL/GenBank/DDBJ whole genome shotgun (WGS) entry which is preliminary data.</text>
</comment>
<keyword evidence="3" id="KW-0547">Nucleotide-binding</keyword>
<evidence type="ECO:0000256" key="1">
    <source>
        <dbReference type="ARBA" id="ARBA00022527"/>
    </source>
</evidence>
<dbReference type="SUPFAM" id="SSF56112">
    <property type="entry name" value="Protein kinase-like (PK-like)"/>
    <property type="match status" value="1"/>
</dbReference>
<dbReference type="PANTHER" id="PTHR24345">
    <property type="entry name" value="SERINE/THREONINE-PROTEIN KINASE PLK"/>
    <property type="match status" value="1"/>
</dbReference>
<proteinExistence type="predicted"/>
<dbReference type="Gene3D" id="1.10.510.10">
    <property type="entry name" value="Transferase(Phosphotransferase) domain 1"/>
    <property type="match status" value="1"/>
</dbReference>
<dbReference type="OrthoDB" id="439212at2759"/>
<dbReference type="InterPro" id="IPR000719">
    <property type="entry name" value="Prot_kinase_dom"/>
</dbReference>
<keyword evidence="1" id="KW-0723">Serine/threonine-protein kinase</keyword>
<dbReference type="GO" id="GO:0005634">
    <property type="term" value="C:nucleus"/>
    <property type="evidence" value="ECO:0007669"/>
    <property type="project" value="TreeGrafter"/>
</dbReference>
<feature type="domain" description="Protein kinase" evidence="6">
    <location>
        <begin position="1"/>
        <end position="218"/>
    </location>
</feature>
<keyword evidence="4" id="KW-0418">Kinase</keyword>
<keyword evidence="2" id="KW-0808">Transferase</keyword>
<keyword evidence="5" id="KW-0067">ATP-binding</keyword>
<evidence type="ECO:0000256" key="2">
    <source>
        <dbReference type="ARBA" id="ARBA00022679"/>
    </source>
</evidence>
<dbReference type="GO" id="GO:0004674">
    <property type="term" value="F:protein serine/threonine kinase activity"/>
    <property type="evidence" value="ECO:0007669"/>
    <property type="project" value="UniProtKB-KW"/>
</dbReference>
<dbReference type="Pfam" id="PF00069">
    <property type="entry name" value="Pkinase"/>
    <property type="match status" value="1"/>
</dbReference>
<dbReference type="SMART" id="SM00220">
    <property type="entry name" value="S_TKc"/>
    <property type="match status" value="1"/>
</dbReference>
<dbReference type="Proteomes" id="UP000649617">
    <property type="component" value="Unassembled WGS sequence"/>
</dbReference>
<gene>
    <name evidence="7" type="primary">CCRP1</name>
    <name evidence="7" type="ORF">SPIL2461_LOCUS15752</name>
</gene>
<dbReference type="AlphaFoldDB" id="A0A812UYD6"/>
<evidence type="ECO:0000259" key="6">
    <source>
        <dbReference type="PROSITE" id="PS50011"/>
    </source>
</evidence>
<accession>A0A812UYD6</accession>
<evidence type="ECO:0000256" key="3">
    <source>
        <dbReference type="ARBA" id="ARBA00022741"/>
    </source>
</evidence>
<dbReference type="InterPro" id="IPR011009">
    <property type="entry name" value="Kinase-like_dom_sf"/>
</dbReference>
<sequence length="218" mass="24873">MRGHEHVMEVEEHFEDQYCHYCVFELCRGGDLLEALKQKPMGFDERHAQFLIRQAVLGLSHLHERGVAMQDVSLENMLLNINPGSGHWQVKICDPGQAVRFQTDSNGQEKPVAFHGLVGKSFRPPELHDHKPYLATKVDSWCLGWSTFYLLTAQPLFMSADPALKDSDWQLFKSGKFDELFKTKSPNFSPTGIDFIFKLLQFEPSKRMSIADACTLAE</sequence>
<evidence type="ECO:0000256" key="4">
    <source>
        <dbReference type="ARBA" id="ARBA00022777"/>
    </source>
</evidence>
<evidence type="ECO:0000313" key="7">
    <source>
        <dbReference type="EMBL" id="CAE7591260.1"/>
    </source>
</evidence>
<dbReference type="GO" id="GO:0005524">
    <property type="term" value="F:ATP binding"/>
    <property type="evidence" value="ECO:0007669"/>
    <property type="project" value="UniProtKB-KW"/>
</dbReference>
<dbReference type="PANTHER" id="PTHR24345:SF91">
    <property type="entry name" value="SERINE_THREONINE-PROTEIN KINASE PLK4"/>
    <property type="match status" value="1"/>
</dbReference>
<name>A0A812UYD6_SYMPI</name>
<protein>
    <submittedName>
        <fullName evidence="7">CCRP1 protein</fullName>
    </submittedName>
</protein>
<organism evidence="7 8">
    <name type="scientific">Symbiodinium pilosum</name>
    <name type="common">Dinoflagellate</name>
    <dbReference type="NCBI Taxonomy" id="2952"/>
    <lineage>
        <taxon>Eukaryota</taxon>
        <taxon>Sar</taxon>
        <taxon>Alveolata</taxon>
        <taxon>Dinophyceae</taxon>
        <taxon>Suessiales</taxon>
        <taxon>Symbiodiniaceae</taxon>
        <taxon>Symbiodinium</taxon>
    </lineage>
</organism>
<evidence type="ECO:0000256" key="5">
    <source>
        <dbReference type="ARBA" id="ARBA00022840"/>
    </source>
</evidence>